<dbReference type="AlphaFoldDB" id="A0A2V1D169"/>
<evidence type="ECO:0000256" key="7">
    <source>
        <dbReference type="RuleBase" id="RU003346"/>
    </source>
</evidence>
<dbReference type="OrthoDB" id="8120565at2759"/>
<keyword evidence="6 8" id="KW-0472">Membrane</keyword>
<sequence>MDSTTRNASVTSAQVRTNEAYKNRWRTLLNNPKLLLIAFFASFGGFEYGYQQGVLGQSLVMHRFVDNFPSVVNSSSATGWLTSVLQLGGIVGSLSAGVLGEIFSRKYTMFMACCWVVLGSYLYIGASYHSPSLLYAGRFFTGIGVGTFSGVGPLYNAEIAAPELRGLIVSFYQFATILGIMLSFWIGYASNFIGGIHEGQSNLAWMLPSIIQGIPAAILAVGIWWLPFSPRWLVKKGRDEEALATLASLRKLPSDHELVQVEYKEIKAEALFEERNFAKHFPHLAAKESASVLAREFAQYYQIIRTWDNFKRVSTAWLVMFFQQWSGIDAIIYYSSNIFLSIGLTGGTQALLATGVTGVVFFVSTLPAMAVIDKFGRKPMLQVGSLVMLCSMVIAGIMVAKFRHDWVTYSAQGWVVVAFIWIYIAAFGATWGPVSWTLVSEIFPLSIRAKGASIGASSNWLNNFAVAFYVPPMLETWAWGTYIFFAVFLAGGMVWVHFQLPETKGATLEEMDRVFGSRTGAEDAVLLAEARRDVGLSGALEDDAVKAVAHGEQAGEKGVSRIDVV</sequence>
<feature type="transmembrane region" description="Helical" evidence="8">
    <location>
        <begin position="34"/>
        <end position="51"/>
    </location>
</feature>
<dbReference type="FunFam" id="1.20.1250.20:FF:000026">
    <property type="entry name" value="MFS quinate transporter QutD"/>
    <property type="match status" value="1"/>
</dbReference>
<dbReference type="Gene3D" id="1.20.1250.20">
    <property type="entry name" value="MFS general substrate transporter like domains"/>
    <property type="match status" value="1"/>
</dbReference>
<evidence type="ECO:0000313" key="11">
    <source>
        <dbReference type="Proteomes" id="UP000244855"/>
    </source>
</evidence>
<evidence type="ECO:0000256" key="2">
    <source>
        <dbReference type="ARBA" id="ARBA00010992"/>
    </source>
</evidence>
<comment type="subcellular location">
    <subcellularLocation>
        <location evidence="1">Membrane</location>
        <topology evidence="1">Multi-pass membrane protein</topology>
    </subcellularLocation>
</comment>
<accession>A0A2V1D169</accession>
<dbReference type="SUPFAM" id="SSF103473">
    <property type="entry name" value="MFS general substrate transporter"/>
    <property type="match status" value="1"/>
</dbReference>
<keyword evidence="5 8" id="KW-1133">Transmembrane helix</keyword>
<feature type="transmembrane region" description="Helical" evidence="8">
    <location>
        <begin position="476"/>
        <end position="498"/>
    </location>
</feature>
<dbReference type="PRINTS" id="PR00171">
    <property type="entry name" value="SUGRTRNSPORT"/>
</dbReference>
<evidence type="ECO:0000256" key="6">
    <source>
        <dbReference type="ARBA" id="ARBA00023136"/>
    </source>
</evidence>
<feature type="transmembrane region" description="Helical" evidence="8">
    <location>
        <begin position="414"/>
        <end position="439"/>
    </location>
</feature>
<feature type="transmembrane region" description="Helical" evidence="8">
    <location>
        <begin position="107"/>
        <end position="126"/>
    </location>
</feature>
<dbReference type="PANTHER" id="PTHR48022:SF67">
    <property type="entry name" value="QUINATE TRANSPORTER, PUTATIVE (AFU_ORTHOLOGUE AFUA_4G14670)-RELATED"/>
    <property type="match status" value="1"/>
</dbReference>
<evidence type="ECO:0000256" key="8">
    <source>
        <dbReference type="SAM" id="Phobius"/>
    </source>
</evidence>
<evidence type="ECO:0000256" key="1">
    <source>
        <dbReference type="ARBA" id="ARBA00004141"/>
    </source>
</evidence>
<organism evidence="10 11">
    <name type="scientific">Periconia macrospinosa</name>
    <dbReference type="NCBI Taxonomy" id="97972"/>
    <lineage>
        <taxon>Eukaryota</taxon>
        <taxon>Fungi</taxon>
        <taxon>Dikarya</taxon>
        <taxon>Ascomycota</taxon>
        <taxon>Pezizomycotina</taxon>
        <taxon>Dothideomycetes</taxon>
        <taxon>Pleosporomycetidae</taxon>
        <taxon>Pleosporales</taxon>
        <taxon>Massarineae</taxon>
        <taxon>Periconiaceae</taxon>
        <taxon>Periconia</taxon>
    </lineage>
</organism>
<keyword evidence="11" id="KW-1185">Reference proteome</keyword>
<dbReference type="InterPro" id="IPR005828">
    <property type="entry name" value="MFS_sugar_transport-like"/>
</dbReference>
<dbReference type="PANTHER" id="PTHR48022">
    <property type="entry name" value="PLASTIDIC GLUCOSE TRANSPORTER 4"/>
    <property type="match status" value="1"/>
</dbReference>
<evidence type="ECO:0000256" key="5">
    <source>
        <dbReference type="ARBA" id="ARBA00022989"/>
    </source>
</evidence>
<keyword evidence="3 7" id="KW-0813">Transport</keyword>
<feature type="domain" description="Major facilitator superfamily (MFS) profile" evidence="9">
    <location>
        <begin position="37"/>
        <end position="504"/>
    </location>
</feature>
<dbReference type="InterPro" id="IPR036259">
    <property type="entry name" value="MFS_trans_sf"/>
</dbReference>
<dbReference type="InterPro" id="IPR020846">
    <property type="entry name" value="MFS_dom"/>
</dbReference>
<proteinExistence type="inferred from homology"/>
<evidence type="ECO:0000256" key="4">
    <source>
        <dbReference type="ARBA" id="ARBA00022692"/>
    </source>
</evidence>
<dbReference type="InterPro" id="IPR003663">
    <property type="entry name" value="Sugar/inositol_transpt"/>
</dbReference>
<keyword evidence="4 8" id="KW-0812">Transmembrane</keyword>
<dbReference type="GO" id="GO:0005351">
    <property type="term" value="F:carbohydrate:proton symporter activity"/>
    <property type="evidence" value="ECO:0007669"/>
    <property type="project" value="TreeGrafter"/>
</dbReference>
<dbReference type="InterPro" id="IPR005829">
    <property type="entry name" value="Sugar_transporter_CS"/>
</dbReference>
<dbReference type="GO" id="GO:0016020">
    <property type="term" value="C:membrane"/>
    <property type="evidence" value="ECO:0007669"/>
    <property type="project" value="UniProtKB-SubCell"/>
</dbReference>
<dbReference type="STRING" id="97972.A0A2V1D169"/>
<evidence type="ECO:0000256" key="3">
    <source>
        <dbReference type="ARBA" id="ARBA00022448"/>
    </source>
</evidence>
<evidence type="ECO:0000259" key="9">
    <source>
        <dbReference type="PROSITE" id="PS50850"/>
    </source>
</evidence>
<dbReference type="InterPro" id="IPR050360">
    <property type="entry name" value="MFS_Sugar_Transporters"/>
</dbReference>
<dbReference type="PROSITE" id="PS00216">
    <property type="entry name" value="SUGAR_TRANSPORT_1"/>
    <property type="match status" value="1"/>
</dbReference>
<dbReference type="Proteomes" id="UP000244855">
    <property type="component" value="Unassembled WGS sequence"/>
</dbReference>
<dbReference type="PROSITE" id="PS00217">
    <property type="entry name" value="SUGAR_TRANSPORT_2"/>
    <property type="match status" value="1"/>
</dbReference>
<name>A0A2V1D169_9PLEO</name>
<feature type="transmembrane region" description="Helical" evidence="8">
    <location>
        <begin position="383"/>
        <end position="402"/>
    </location>
</feature>
<dbReference type="Pfam" id="PF00083">
    <property type="entry name" value="Sugar_tr"/>
    <property type="match status" value="1"/>
</dbReference>
<gene>
    <name evidence="10" type="ORF">DM02DRAFT_678121</name>
</gene>
<comment type="similarity">
    <text evidence="2 7">Belongs to the major facilitator superfamily. Sugar transporter (TC 2.A.1.1) family.</text>
</comment>
<evidence type="ECO:0000313" key="10">
    <source>
        <dbReference type="EMBL" id="PVH91369.1"/>
    </source>
</evidence>
<dbReference type="PROSITE" id="PS50850">
    <property type="entry name" value="MFS"/>
    <property type="match status" value="1"/>
</dbReference>
<feature type="transmembrane region" description="Helical" evidence="8">
    <location>
        <begin position="203"/>
        <end position="226"/>
    </location>
</feature>
<feature type="transmembrane region" description="Helical" evidence="8">
    <location>
        <begin position="132"/>
        <end position="155"/>
    </location>
</feature>
<feature type="transmembrane region" description="Helical" evidence="8">
    <location>
        <begin position="167"/>
        <end position="188"/>
    </location>
</feature>
<feature type="transmembrane region" description="Helical" evidence="8">
    <location>
        <begin position="77"/>
        <end position="100"/>
    </location>
</feature>
<dbReference type="NCBIfam" id="TIGR00879">
    <property type="entry name" value="SP"/>
    <property type="match status" value="1"/>
</dbReference>
<reference evidence="10 11" key="1">
    <citation type="journal article" date="2018" name="Sci. Rep.">
        <title>Comparative genomics provides insights into the lifestyle and reveals functional heterogeneity of dark septate endophytic fungi.</title>
        <authorList>
            <person name="Knapp D.G."/>
            <person name="Nemeth J.B."/>
            <person name="Barry K."/>
            <person name="Hainaut M."/>
            <person name="Henrissat B."/>
            <person name="Johnson J."/>
            <person name="Kuo A."/>
            <person name="Lim J.H.P."/>
            <person name="Lipzen A."/>
            <person name="Nolan M."/>
            <person name="Ohm R.A."/>
            <person name="Tamas L."/>
            <person name="Grigoriev I.V."/>
            <person name="Spatafora J.W."/>
            <person name="Nagy L.G."/>
            <person name="Kovacs G.M."/>
        </authorList>
    </citation>
    <scope>NUCLEOTIDE SEQUENCE [LARGE SCALE GENOMIC DNA]</scope>
    <source>
        <strain evidence="10 11">DSE2036</strain>
    </source>
</reference>
<dbReference type="EMBL" id="KZ805880">
    <property type="protein sequence ID" value="PVH91369.1"/>
    <property type="molecule type" value="Genomic_DNA"/>
</dbReference>
<protein>
    <submittedName>
        <fullName evidence="10">Quinate permease</fullName>
    </submittedName>
</protein>